<reference evidence="2" key="1">
    <citation type="submission" date="2021-03" db="EMBL/GenBank/DDBJ databases">
        <title>Leucobacter chromiisoli sp. nov., isolated from chromium-containing soil of chemical plant.</title>
        <authorList>
            <person name="Xu Z."/>
        </authorList>
    </citation>
    <scope>NUCLEOTIDE SEQUENCE</scope>
    <source>
        <strain evidence="2">A2</strain>
    </source>
</reference>
<dbReference type="RefSeq" id="WP_208045227.1">
    <property type="nucleotide sequence ID" value="NZ_JAGDYL010000006.1"/>
</dbReference>
<keyword evidence="1" id="KW-0472">Membrane</keyword>
<dbReference type="Proteomes" id="UP000664398">
    <property type="component" value="Unassembled WGS sequence"/>
</dbReference>
<gene>
    <name evidence="2" type="ORF">J4H91_05365</name>
</gene>
<sequence length="226" mass="25633">MATVDLTAFRDLAVRALRVELRIYESLWRAAARRPKIAPGARGFRYHRPVLTILIIFMVLSALEIPILDLIVHRWPVVRIAVLLLGIWGLTWMIGLLCAYLTRPHTVGPKGIRVREGLELDIPVPWEDFASIRRLTVTEESIDPTSTDKPGRVFEHEGRRVCAIWVGGETNLEIEFERPVRIRLPGRLPKGGEHEVAALRLHADEPRALMDAVEEQLAKLNARLAE</sequence>
<keyword evidence="1" id="KW-0812">Transmembrane</keyword>
<keyword evidence="3" id="KW-1185">Reference proteome</keyword>
<organism evidence="2 3">
    <name type="scientific">Leucobacter ruminantium</name>
    <dbReference type="NCBI Taxonomy" id="1289170"/>
    <lineage>
        <taxon>Bacteria</taxon>
        <taxon>Bacillati</taxon>
        <taxon>Actinomycetota</taxon>
        <taxon>Actinomycetes</taxon>
        <taxon>Micrococcales</taxon>
        <taxon>Microbacteriaceae</taxon>
        <taxon>Leucobacter</taxon>
    </lineage>
</organism>
<evidence type="ECO:0000313" key="3">
    <source>
        <dbReference type="Proteomes" id="UP000664398"/>
    </source>
</evidence>
<feature type="transmembrane region" description="Helical" evidence="1">
    <location>
        <begin position="80"/>
        <end position="101"/>
    </location>
</feature>
<name>A0A939LUQ3_9MICO</name>
<evidence type="ECO:0008006" key="4">
    <source>
        <dbReference type="Google" id="ProtNLM"/>
    </source>
</evidence>
<comment type="caution">
    <text evidence="2">The sequence shown here is derived from an EMBL/GenBank/DDBJ whole genome shotgun (WGS) entry which is preliminary data.</text>
</comment>
<protein>
    <recommendedName>
        <fullName evidence="4">PH domain-containing protein</fullName>
    </recommendedName>
</protein>
<proteinExistence type="predicted"/>
<accession>A0A939LUQ3</accession>
<evidence type="ECO:0000313" key="2">
    <source>
        <dbReference type="EMBL" id="MBO1804746.1"/>
    </source>
</evidence>
<dbReference type="AlphaFoldDB" id="A0A939LUQ3"/>
<feature type="transmembrane region" description="Helical" evidence="1">
    <location>
        <begin position="50"/>
        <end position="68"/>
    </location>
</feature>
<evidence type="ECO:0000256" key="1">
    <source>
        <dbReference type="SAM" id="Phobius"/>
    </source>
</evidence>
<dbReference type="EMBL" id="JAGDYL010000006">
    <property type="protein sequence ID" value="MBO1804746.1"/>
    <property type="molecule type" value="Genomic_DNA"/>
</dbReference>
<keyword evidence="1" id="KW-1133">Transmembrane helix</keyword>